<dbReference type="PANTHER" id="PTHR42770">
    <property type="entry name" value="AMINO ACID TRANSPORTER-RELATED"/>
    <property type="match status" value="1"/>
</dbReference>
<evidence type="ECO:0000256" key="6">
    <source>
        <dbReference type="SAM" id="Phobius"/>
    </source>
</evidence>
<organism evidence="7 8">
    <name type="scientific">Reichenbachiella agariperforans</name>
    <dbReference type="NCBI Taxonomy" id="156994"/>
    <lineage>
        <taxon>Bacteria</taxon>
        <taxon>Pseudomonadati</taxon>
        <taxon>Bacteroidota</taxon>
        <taxon>Cytophagia</taxon>
        <taxon>Cytophagales</taxon>
        <taxon>Reichenbachiellaceae</taxon>
        <taxon>Reichenbachiella</taxon>
    </lineage>
</organism>
<dbReference type="PIRSF" id="PIRSF006060">
    <property type="entry name" value="AA_transporter"/>
    <property type="match status" value="1"/>
</dbReference>
<evidence type="ECO:0000256" key="1">
    <source>
        <dbReference type="ARBA" id="ARBA00004651"/>
    </source>
</evidence>
<evidence type="ECO:0000256" key="2">
    <source>
        <dbReference type="ARBA" id="ARBA00022475"/>
    </source>
</evidence>
<dbReference type="Proteomes" id="UP000184474">
    <property type="component" value="Unassembled WGS sequence"/>
</dbReference>
<keyword evidence="2" id="KW-1003">Cell membrane</keyword>
<dbReference type="Gene3D" id="1.20.1740.10">
    <property type="entry name" value="Amino acid/polyamine transporter I"/>
    <property type="match status" value="1"/>
</dbReference>
<comment type="subcellular location">
    <subcellularLocation>
        <location evidence="1">Cell membrane</location>
        <topology evidence="1">Multi-pass membrane protein</topology>
    </subcellularLocation>
</comment>
<feature type="transmembrane region" description="Helical" evidence="6">
    <location>
        <begin position="268"/>
        <end position="289"/>
    </location>
</feature>
<dbReference type="EMBL" id="FRAA01000010">
    <property type="protein sequence ID" value="SHK85289.1"/>
    <property type="molecule type" value="Genomic_DNA"/>
</dbReference>
<sequence length="433" mass="45928">MPTKIKLRDAISIGVGGMVGGGIFAVLGLATNLAKGGTPISFLIAGAIALLTSYSYSKLSFSYPDRGGTVRFVNQGFGIGVFSGGVNNLLWISYIIMLALYASAFGSYAPNLLSMTGDQTIDSHIYASGIVIFATGINYYSIAVVSKIESIAVVTKLVILLGFVAVGVYGLFGNPYLEQLSPQYWESPFHLVSAGMVIFVAYEGFELIANAAPDIENPEKNISKAYSISVIFVIALYITIACVTVGSLGFDQIAGAEDYVLAEAAKPMLGQIGFTVITVAALLSTFSAINASLYGGSRVNYEIAEDDEAPHQFTGMFWNQPIGLLITSVATLVAVNVLALESISTAGSVGFLFIFSVVNLVAYRLSKEIKGNRLISGVGSVACGVALVALIAQQFTSNRLSVYIAASIVVGCFLAEFVFKQREHPAQKKHENR</sequence>
<feature type="transmembrane region" description="Helical" evidence="6">
    <location>
        <begin position="189"/>
        <end position="213"/>
    </location>
</feature>
<keyword evidence="5 6" id="KW-0472">Membrane</keyword>
<gene>
    <name evidence="7" type="ORF">SAMN04488028_1109</name>
</gene>
<evidence type="ECO:0000313" key="7">
    <source>
        <dbReference type="EMBL" id="SHK85289.1"/>
    </source>
</evidence>
<name>A0A1M6VV53_REIAG</name>
<evidence type="ECO:0000313" key="8">
    <source>
        <dbReference type="Proteomes" id="UP000184474"/>
    </source>
</evidence>
<feature type="transmembrane region" description="Helical" evidence="6">
    <location>
        <begin position="225"/>
        <end position="248"/>
    </location>
</feature>
<feature type="transmembrane region" description="Helical" evidence="6">
    <location>
        <begin position="374"/>
        <end position="394"/>
    </location>
</feature>
<dbReference type="GO" id="GO:0005886">
    <property type="term" value="C:plasma membrane"/>
    <property type="evidence" value="ECO:0007669"/>
    <property type="project" value="UniProtKB-SubCell"/>
</dbReference>
<accession>A0A1M6VV53</accession>
<feature type="transmembrane region" description="Helical" evidence="6">
    <location>
        <begin position="77"/>
        <end position="104"/>
    </location>
</feature>
<reference evidence="8" key="1">
    <citation type="submission" date="2016-11" db="EMBL/GenBank/DDBJ databases">
        <authorList>
            <person name="Varghese N."/>
            <person name="Submissions S."/>
        </authorList>
    </citation>
    <scope>NUCLEOTIDE SEQUENCE [LARGE SCALE GENOMIC DNA]</scope>
    <source>
        <strain evidence="8">DSM 26134</strain>
    </source>
</reference>
<dbReference type="STRING" id="156994.SAMN04488028_1109"/>
<keyword evidence="4 6" id="KW-1133">Transmembrane helix</keyword>
<dbReference type="InterPro" id="IPR050367">
    <property type="entry name" value="APC_superfamily"/>
</dbReference>
<dbReference type="PANTHER" id="PTHR42770:SF11">
    <property type="entry name" value="INNER MEMBRANE TRANSPORT PROTEIN YBAT"/>
    <property type="match status" value="1"/>
</dbReference>
<dbReference type="Pfam" id="PF13520">
    <property type="entry name" value="AA_permease_2"/>
    <property type="match status" value="1"/>
</dbReference>
<feature type="transmembrane region" description="Helical" evidence="6">
    <location>
        <begin position="400"/>
        <end position="419"/>
    </location>
</feature>
<feature type="transmembrane region" description="Helical" evidence="6">
    <location>
        <begin position="124"/>
        <end position="145"/>
    </location>
</feature>
<feature type="transmembrane region" description="Helical" evidence="6">
    <location>
        <begin position="157"/>
        <end position="177"/>
    </location>
</feature>
<proteinExistence type="predicted"/>
<feature type="transmembrane region" description="Helical" evidence="6">
    <location>
        <begin position="322"/>
        <end position="339"/>
    </location>
</feature>
<feature type="transmembrane region" description="Helical" evidence="6">
    <location>
        <begin position="345"/>
        <end position="362"/>
    </location>
</feature>
<dbReference type="AlphaFoldDB" id="A0A1M6VV53"/>
<feature type="transmembrane region" description="Helical" evidence="6">
    <location>
        <begin position="36"/>
        <end position="56"/>
    </location>
</feature>
<evidence type="ECO:0000256" key="5">
    <source>
        <dbReference type="ARBA" id="ARBA00023136"/>
    </source>
</evidence>
<dbReference type="InterPro" id="IPR002293">
    <property type="entry name" value="AA/rel_permease1"/>
</dbReference>
<evidence type="ECO:0000256" key="3">
    <source>
        <dbReference type="ARBA" id="ARBA00022692"/>
    </source>
</evidence>
<feature type="transmembrane region" description="Helical" evidence="6">
    <location>
        <begin position="12"/>
        <end position="30"/>
    </location>
</feature>
<protein>
    <submittedName>
        <fullName evidence="7">Amino acid transporter</fullName>
    </submittedName>
</protein>
<keyword evidence="8" id="KW-1185">Reference proteome</keyword>
<keyword evidence="3 6" id="KW-0812">Transmembrane</keyword>
<evidence type="ECO:0000256" key="4">
    <source>
        <dbReference type="ARBA" id="ARBA00022989"/>
    </source>
</evidence>
<dbReference type="GO" id="GO:0022857">
    <property type="term" value="F:transmembrane transporter activity"/>
    <property type="evidence" value="ECO:0007669"/>
    <property type="project" value="InterPro"/>
</dbReference>
<dbReference type="RefSeq" id="WP_073125046.1">
    <property type="nucleotide sequence ID" value="NZ_FRAA01000010.1"/>
</dbReference>